<gene>
    <name evidence="1" type="ORF">NDU88_008562</name>
</gene>
<accession>A0AAV7N5C7</accession>
<name>A0AAV7N5C7_PLEWA</name>
<evidence type="ECO:0000313" key="2">
    <source>
        <dbReference type="Proteomes" id="UP001066276"/>
    </source>
</evidence>
<proteinExistence type="predicted"/>
<reference evidence="1" key="1">
    <citation type="journal article" date="2022" name="bioRxiv">
        <title>Sequencing and chromosome-scale assembly of the giantPleurodeles waltlgenome.</title>
        <authorList>
            <person name="Brown T."/>
            <person name="Elewa A."/>
            <person name="Iarovenko S."/>
            <person name="Subramanian E."/>
            <person name="Araus A.J."/>
            <person name="Petzold A."/>
            <person name="Susuki M."/>
            <person name="Suzuki K.-i.T."/>
            <person name="Hayashi T."/>
            <person name="Toyoda A."/>
            <person name="Oliveira C."/>
            <person name="Osipova E."/>
            <person name="Leigh N.D."/>
            <person name="Simon A."/>
            <person name="Yun M.H."/>
        </authorList>
    </citation>
    <scope>NUCLEOTIDE SEQUENCE</scope>
    <source>
        <strain evidence="1">20211129_DDA</strain>
        <tissue evidence="1">Liver</tissue>
    </source>
</reference>
<evidence type="ECO:0000313" key="1">
    <source>
        <dbReference type="EMBL" id="KAJ1111226.1"/>
    </source>
</evidence>
<sequence length="71" mass="8114">MAVAEGLPSNRAHFCQLWTWLAPSRPAVKQERWNKRRGPIKNESWDRLENAQAREGWGRNEAIGPALCITS</sequence>
<dbReference type="EMBL" id="JANPWB010000013">
    <property type="protein sequence ID" value="KAJ1111226.1"/>
    <property type="molecule type" value="Genomic_DNA"/>
</dbReference>
<keyword evidence="2" id="KW-1185">Reference proteome</keyword>
<dbReference type="AlphaFoldDB" id="A0AAV7N5C7"/>
<dbReference type="Proteomes" id="UP001066276">
    <property type="component" value="Chromosome 9"/>
</dbReference>
<organism evidence="1 2">
    <name type="scientific">Pleurodeles waltl</name>
    <name type="common">Iberian ribbed newt</name>
    <dbReference type="NCBI Taxonomy" id="8319"/>
    <lineage>
        <taxon>Eukaryota</taxon>
        <taxon>Metazoa</taxon>
        <taxon>Chordata</taxon>
        <taxon>Craniata</taxon>
        <taxon>Vertebrata</taxon>
        <taxon>Euteleostomi</taxon>
        <taxon>Amphibia</taxon>
        <taxon>Batrachia</taxon>
        <taxon>Caudata</taxon>
        <taxon>Salamandroidea</taxon>
        <taxon>Salamandridae</taxon>
        <taxon>Pleurodelinae</taxon>
        <taxon>Pleurodeles</taxon>
    </lineage>
</organism>
<comment type="caution">
    <text evidence="1">The sequence shown here is derived from an EMBL/GenBank/DDBJ whole genome shotgun (WGS) entry which is preliminary data.</text>
</comment>
<protein>
    <submittedName>
        <fullName evidence="1">Uncharacterized protein</fullName>
    </submittedName>
</protein>